<dbReference type="PANTHER" id="PTHR30346">
    <property type="entry name" value="TRANSCRIPTIONAL DUAL REGULATOR HCAR-RELATED"/>
    <property type="match status" value="1"/>
</dbReference>
<evidence type="ECO:0000313" key="8">
    <source>
        <dbReference type="Proteomes" id="UP000287033"/>
    </source>
</evidence>
<feature type="domain" description="HTH lysR-type" evidence="6">
    <location>
        <begin position="1"/>
        <end position="25"/>
    </location>
</feature>
<dbReference type="Gene3D" id="1.10.10.10">
    <property type="entry name" value="Winged helix-like DNA-binding domain superfamily/Winged helix DNA-binding domain"/>
    <property type="match status" value="1"/>
</dbReference>
<dbReference type="InterPro" id="IPR036390">
    <property type="entry name" value="WH_DNA-bd_sf"/>
</dbReference>
<dbReference type="SUPFAM" id="SSF53850">
    <property type="entry name" value="Periplasmic binding protein-like II"/>
    <property type="match status" value="1"/>
</dbReference>
<dbReference type="InterPro" id="IPR036388">
    <property type="entry name" value="WH-like_DNA-bd_sf"/>
</dbReference>
<dbReference type="InterPro" id="IPR000847">
    <property type="entry name" value="LysR_HTH_N"/>
</dbReference>
<sequence length="160" mass="17947">MQIREMEQAVGGVLIERSARQVALTSFGEELLHRVRDILRSVDELGDFARASRDKLAGRLRIGMIPTIAPYLLPRVIETLARLHPELDIHVRETLTPKLIKEVAEGRLDTAIVALPVSEPSLTEVALFSEHFLLVRPGEDAKTPVPSAEMLREMRLLLLE</sequence>
<dbReference type="AlphaFoldDB" id="A0A401U3I4"/>
<keyword evidence="5" id="KW-0804">Transcription</keyword>
<dbReference type="GO" id="GO:0003677">
    <property type="term" value="F:DNA binding"/>
    <property type="evidence" value="ECO:0007669"/>
    <property type="project" value="UniProtKB-KW"/>
</dbReference>
<dbReference type="Pfam" id="PF03466">
    <property type="entry name" value="LysR_substrate"/>
    <property type="match status" value="1"/>
</dbReference>
<reference evidence="7 8" key="1">
    <citation type="journal article" date="2018" name="Nat. Ecol. Evol.">
        <title>Shark genomes provide insights into elasmobranch evolution and the origin of vertebrates.</title>
        <authorList>
            <person name="Hara Y"/>
            <person name="Yamaguchi K"/>
            <person name="Onimaru K"/>
            <person name="Kadota M"/>
            <person name="Koyanagi M"/>
            <person name="Keeley SD"/>
            <person name="Tatsumi K"/>
            <person name="Tanaka K"/>
            <person name="Motone F"/>
            <person name="Kageyama Y"/>
            <person name="Nozu R"/>
            <person name="Adachi N"/>
            <person name="Nishimura O"/>
            <person name="Nakagawa R"/>
            <person name="Tanegashima C"/>
            <person name="Kiyatake I"/>
            <person name="Matsumoto R"/>
            <person name="Murakumo K"/>
            <person name="Nishida K"/>
            <person name="Terakita A"/>
            <person name="Kuratani S"/>
            <person name="Sato K"/>
            <person name="Hyodo S Kuraku.S."/>
        </authorList>
    </citation>
    <scope>NUCLEOTIDE SEQUENCE [LARGE SCALE GENOMIC DNA]</scope>
</reference>
<dbReference type="PROSITE" id="PS50931">
    <property type="entry name" value="HTH_LYSR"/>
    <property type="match status" value="1"/>
</dbReference>
<dbReference type="InterPro" id="IPR005119">
    <property type="entry name" value="LysR_subst-bd"/>
</dbReference>
<protein>
    <recommendedName>
        <fullName evidence="6">HTH lysR-type domain-containing protein</fullName>
    </recommendedName>
</protein>
<dbReference type="PANTHER" id="PTHR30346:SF26">
    <property type="entry name" value="HYDROGEN PEROXIDE-INDUCIBLE GENES ACTIVATOR"/>
    <property type="match status" value="1"/>
</dbReference>
<evidence type="ECO:0000256" key="5">
    <source>
        <dbReference type="ARBA" id="ARBA00023163"/>
    </source>
</evidence>
<evidence type="ECO:0000256" key="3">
    <source>
        <dbReference type="ARBA" id="ARBA00023125"/>
    </source>
</evidence>
<evidence type="ECO:0000313" key="7">
    <source>
        <dbReference type="EMBL" id="GCC49458.1"/>
    </source>
</evidence>
<evidence type="ECO:0000256" key="4">
    <source>
        <dbReference type="ARBA" id="ARBA00023159"/>
    </source>
</evidence>
<keyword evidence="3" id="KW-0238">DNA-binding</keyword>
<evidence type="ECO:0000259" key="6">
    <source>
        <dbReference type="PROSITE" id="PS50931"/>
    </source>
</evidence>
<comment type="caution">
    <text evidence="7">The sequence shown here is derived from an EMBL/GenBank/DDBJ whole genome shotgun (WGS) entry which is preliminary data.</text>
</comment>
<dbReference type="GO" id="GO:0003700">
    <property type="term" value="F:DNA-binding transcription factor activity"/>
    <property type="evidence" value="ECO:0007669"/>
    <property type="project" value="InterPro"/>
</dbReference>
<dbReference type="GO" id="GO:0032993">
    <property type="term" value="C:protein-DNA complex"/>
    <property type="evidence" value="ECO:0007669"/>
    <property type="project" value="TreeGrafter"/>
</dbReference>
<organism evidence="7 8">
    <name type="scientific">Chiloscyllium punctatum</name>
    <name type="common">Brownbanded bambooshark</name>
    <name type="synonym">Hemiscyllium punctatum</name>
    <dbReference type="NCBI Taxonomy" id="137246"/>
    <lineage>
        <taxon>Eukaryota</taxon>
        <taxon>Metazoa</taxon>
        <taxon>Chordata</taxon>
        <taxon>Craniata</taxon>
        <taxon>Vertebrata</taxon>
        <taxon>Chondrichthyes</taxon>
        <taxon>Elasmobranchii</taxon>
        <taxon>Galeomorphii</taxon>
        <taxon>Galeoidea</taxon>
        <taxon>Orectolobiformes</taxon>
        <taxon>Hemiscylliidae</taxon>
        <taxon>Chiloscyllium</taxon>
    </lineage>
</organism>
<evidence type="ECO:0000256" key="1">
    <source>
        <dbReference type="ARBA" id="ARBA00009437"/>
    </source>
</evidence>
<dbReference type="Gene3D" id="3.40.190.10">
    <property type="entry name" value="Periplasmic binding protein-like II"/>
    <property type="match status" value="1"/>
</dbReference>
<proteinExistence type="inferred from homology"/>
<dbReference type="OrthoDB" id="8123202at2759"/>
<name>A0A401U3I4_CHIPU</name>
<accession>A0A401U3I4</accession>
<dbReference type="SUPFAM" id="SSF46785">
    <property type="entry name" value="Winged helix' DNA-binding domain"/>
    <property type="match status" value="1"/>
</dbReference>
<dbReference type="Proteomes" id="UP000287033">
    <property type="component" value="Unassembled WGS sequence"/>
</dbReference>
<feature type="non-terminal residue" evidence="7">
    <location>
        <position position="160"/>
    </location>
</feature>
<comment type="similarity">
    <text evidence="1">Belongs to the LysR transcriptional regulatory family.</text>
</comment>
<keyword evidence="8" id="KW-1185">Reference proteome</keyword>
<evidence type="ECO:0000256" key="2">
    <source>
        <dbReference type="ARBA" id="ARBA00023015"/>
    </source>
</evidence>
<dbReference type="EMBL" id="BEZZ01261204">
    <property type="protein sequence ID" value="GCC49458.1"/>
    <property type="molecule type" value="Genomic_DNA"/>
</dbReference>
<keyword evidence="4" id="KW-0010">Activator</keyword>
<gene>
    <name evidence="7" type="ORF">chiPu_0033378</name>
</gene>
<keyword evidence="2" id="KW-0805">Transcription regulation</keyword>